<accession>A0A0F9BB67</accession>
<feature type="non-terminal residue" evidence="2">
    <location>
        <position position="67"/>
    </location>
</feature>
<organism evidence="2">
    <name type="scientific">marine sediment metagenome</name>
    <dbReference type="NCBI Taxonomy" id="412755"/>
    <lineage>
        <taxon>unclassified sequences</taxon>
        <taxon>metagenomes</taxon>
        <taxon>ecological metagenomes</taxon>
    </lineage>
</organism>
<name>A0A0F9BB67_9ZZZZ</name>
<dbReference type="AlphaFoldDB" id="A0A0F9BB67"/>
<gene>
    <name evidence="2" type="ORF">LCGC14_2470710</name>
</gene>
<evidence type="ECO:0000256" key="1">
    <source>
        <dbReference type="SAM" id="Phobius"/>
    </source>
</evidence>
<feature type="transmembrane region" description="Helical" evidence="1">
    <location>
        <begin position="12"/>
        <end position="31"/>
    </location>
</feature>
<evidence type="ECO:0000313" key="2">
    <source>
        <dbReference type="EMBL" id="KKL18920.1"/>
    </source>
</evidence>
<keyword evidence="1" id="KW-0472">Membrane</keyword>
<reference evidence="2" key="1">
    <citation type="journal article" date="2015" name="Nature">
        <title>Complex archaea that bridge the gap between prokaryotes and eukaryotes.</title>
        <authorList>
            <person name="Spang A."/>
            <person name="Saw J.H."/>
            <person name="Jorgensen S.L."/>
            <person name="Zaremba-Niedzwiedzka K."/>
            <person name="Martijn J."/>
            <person name="Lind A.E."/>
            <person name="van Eijk R."/>
            <person name="Schleper C."/>
            <person name="Guy L."/>
            <person name="Ettema T.J."/>
        </authorList>
    </citation>
    <scope>NUCLEOTIDE SEQUENCE</scope>
</reference>
<sequence length="67" mass="7411">MIFADIHLSSLDTLIALVVTLFLVASVLIAFRLELTLSVKVAVFVFIPVVPSVVYINKLGSKHMLQR</sequence>
<keyword evidence="1" id="KW-0812">Transmembrane</keyword>
<feature type="transmembrane region" description="Helical" evidence="1">
    <location>
        <begin position="37"/>
        <end position="57"/>
    </location>
</feature>
<dbReference type="EMBL" id="LAZR01038679">
    <property type="protein sequence ID" value="KKL18920.1"/>
    <property type="molecule type" value="Genomic_DNA"/>
</dbReference>
<comment type="caution">
    <text evidence="2">The sequence shown here is derived from an EMBL/GenBank/DDBJ whole genome shotgun (WGS) entry which is preliminary data.</text>
</comment>
<keyword evidence="1" id="KW-1133">Transmembrane helix</keyword>
<protein>
    <submittedName>
        <fullName evidence="2">Uncharacterized protein</fullName>
    </submittedName>
</protein>
<proteinExistence type="predicted"/>